<dbReference type="PANTHER" id="PTHR22926">
    <property type="entry name" value="PHOSPHO-N-ACETYLMURAMOYL-PENTAPEPTIDE-TRANSFERASE"/>
    <property type="match status" value="1"/>
</dbReference>
<dbReference type="InterPro" id="IPR000715">
    <property type="entry name" value="Glycosyl_transferase_4"/>
</dbReference>
<evidence type="ECO:0000256" key="7">
    <source>
        <dbReference type="SAM" id="Phobius"/>
    </source>
</evidence>
<feature type="transmembrane region" description="Helical" evidence="7">
    <location>
        <begin position="462"/>
        <end position="480"/>
    </location>
</feature>
<feature type="transmembrane region" description="Helical" evidence="7">
    <location>
        <begin position="486"/>
        <end position="505"/>
    </location>
</feature>
<evidence type="ECO:0000256" key="4">
    <source>
        <dbReference type="ARBA" id="ARBA00022692"/>
    </source>
</evidence>
<keyword evidence="5 7" id="KW-1133">Transmembrane helix</keyword>
<organism evidence="8 9">
    <name type="scientific">candidate division WWE3 bacterium CG08_land_8_20_14_0_20_41_10</name>
    <dbReference type="NCBI Taxonomy" id="1975085"/>
    <lineage>
        <taxon>Bacteria</taxon>
        <taxon>Katanobacteria</taxon>
    </lineage>
</organism>
<feature type="transmembrane region" description="Helical" evidence="7">
    <location>
        <begin position="225"/>
        <end position="243"/>
    </location>
</feature>
<feature type="transmembrane region" description="Helical" evidence="7">
    <location>
        <begin position="36"/>
        <end position="57"/>
    </location>
</feature>
<evidence type="ECO:0000256" key="2">
    <source>
        <dbReference type="ARBA" id="ARBA00022475"/>
    </source>
</evidence>
<feature type="transmembrane region" description="Helical" evidence="7">
    <location>
        <begin position="388"/>
        <end position="407"/>
    </location>
</feature>
<dbReference type="PANTHER" id="PTHR22926:SF3">
    <property type="entry name" value="UNDECAPRENYL-PHOSPHATE ALPHA-N-ACETYLGLUCOSAMINYL 1-PHOSPHATE TRANSFERASE"/>
    <property type="match status" value="1"/>
</dbReference>
<dbReference type="EMBL" id="PEYU01000063">
    <property type="protein sequence ID" value="PIS22281.1"/>
    <property type="molecule type" value="Genomic_DNA"/>
</dbReference>
<evidence type="ECO:0000256" key="6">
    <source>
        <dbReference type="ARBA" id="ARBA00023136"/>
    </source>
</evidence>
<evidence type="ECO:0000313" key="9">
    <source>
        <dbReference type="Proteomes" id="UP000231252"/>
    </source>
</evidence>
<evidence type="ECO:0008006" key="10">
    <source>
        <dbReference type="Google" id="ProtNLM"/>
    </source>
</evidence>
<evidence type="ECO:0000313" key="8">
    <source>
        <dbReference type="EMBL" id="PIS22281.1"/>
    </source>
</evidence>
<protein>
    <recommendedName>
        <fullName evidence="10">Undecaprenyl/decaprenyl-phosphate alpha-N-acetylglucosaminyl 1-phosphate transferase</fullName>
    </recommendedName>
</protein>
<dbReference type="GO" id="GO:0044038">
    <property type="term" value="P:cell wall macromolecule biosynthetic process"/>
    <property type="evidence" value="ECO:0007669"/>
    <property type="project" value="TreeGrafter"/>
</dbReference>
<name>A0A2H0XBP9_UNCKA</name>
<comment type="subcellular location">
    <subcellularLocation>
        <location evidence="1">Cell membrane</location>
        <topology evidence="1">Multi-pass membrane protein</topology>
    </subcellularLocation>
</comment>
<keyword evidence="2" id="KW-1003">Cell membrane</keyword>
<dbReference type="Proteomes" id="UP000231252">
    <property type="component" value="Unassembled WGS sequence"/>
</dbReference>
<dbReference type="GO" id="GO:0071555">
    <property type="term" value="P:cell wall organization"/>
    <property type="evidence" value="ECO:0007669"/>
    <property type="project" value="TreeGrafter"/>
</dbReference>
<feature type="transmembrane region" description="Helical" evidence="7">
    <location>
        <begin position="336"/>
        <end position="355"/>
    </location>
</feature>
<feature type="transmembrane region" description="Helical" evidence="7">
    <location>
        <begin position="77"/>
        <end position="103"/>
    </location>
</feature>
<dbReference type="Pfam" id="PF00953">
    <property type="entry name" value="Glycos_transf_4"/>
    <property type="match status" value="1"/>
</dbReference>
<proteinExistence type="predicted"/>
<accession>A0A2H0XBP9</accession>
<feature type="transmembrane region" description="Helical" evidence="7">
    <location>
        <begin position="413"/>
        <end position="435"/>
    </location>
</feature>
<dbReference type="GO" id="GO:0009103">
    <property type="term" value="P:lipopolysaccharide biosynthetic process"/>
    <property type="evidence" value="ECO:0007669"/>
    <property type="project" value="TreeGrafter"/>
</dbReference>
<keyword evidence="3" id="KW-0808">Transferase</keyword>
<sequence length="520" mass="57304">MKLPFNLKSKKSIEKIEAITRTLEKYFNRGLEDKDLHLRIFAVLPLLACIALSFYAFGSFNTQIPLWYTKPWGEQILTAKINIFIIPIIATFFTASAFVLAYFCKKFYFTYLSQILLYSAIIFNIGFLMCVARISYISSQTPLALVNINPQTQSLITLLITGFILSYLILPKFITWAFKKNLVTDPTVHKHPGMILAKPSARGGGFVFSVLLSVASLLLLERTSLTTGIALSVFLCGLIGLLDDFQNTHPASKLRALENPTIRLLLFLPLPVIVMMAFGVVSGYINNPFDGYISLTNLSFNLAGKLITPLPYLFTLVWTLAIMNMISWSNGVDGQFGGVAGISILIIGILALRLVDAEPAQLNTAKLAFLGAGMAFGFIPRTWHPSKIMWGFGAVSVGLLLSSLSIVSRAKVATAIMVIMIPFLDGVITFFRRLLQKKNPLKGDRGHLHHLLLARGWSPQKVAIFYWVATTLFGIIGLVSAERSSALITLTLGGLVATVIIVLNIKKSQQEDIPPQSPLV</sequence>
<dbReference type="AlphaFoldDB" id="A0A2H0XBP9"/>
<evidence type="ECO:0000256" key="5">
    <source>
        <dbReference type="ARBA" id="ARBA00022989"/>
    </source>
</evidence>
<dbReference type="GO" id="GO:0005886">
    <property type="term" value="C:plasma membrane"/>
    <property type="evidence" value="ECO:0007669"/>
    <property type="project" value="UniProtKB-SubCell"/>
</dbReference>
<feature type="transmembrane region" description="Helical" evidence="7">
    <location>
        <begin position="306"/>
        <end position="324"/>
    </location>
</feature>
<feature type="transmembrane region" description="Helical" evidence="7">
    <location>
        <begin position="156"/>
        <end position="178"/>
    </location>
</feature>
<evidence type="ECO:0000256" key="1">
    <source>
        <dbReference type="ARBA" id="ARBA00004651"/>
    </source>
</evidence>
<reference evidence="9" key="1">
    <citation type="submission" date="2017-09" db="EMBL/GenBank/DDBJ databases">
        <title>Depth-based differentiation of microbial function through sediment-hosted aquifers and enrichment of novel symbionts in the deep terrestrial subsurface.</title>
        <authorList>
            <person name="Probst A.J."/>
            <person name="Ladd B."/>
            <person name="Jarett J.K."/>
            <person name="Geller-Mcgrath D.E."/>
            <person name="Sieber C.M.K."/>
            <person name="Emerson J.B."/>
            <person name="Anantharaman K."/>
            <person name="Thomas B.C."/>
            <person name="Malmstrom R."/>
            <person name="Stieglmeier M."/>
            <person name="Klingl A."/>
            <person name="Woyke T."/>
            <person name="Ryan C.M."/>
            <person name="Banfield J.F."/>
        </authorList>
    </citation>
    <scope>NUCLEOTIDE SEQUENCE [LARGE SCALE GENOMIC DNA]</scope>
</reference>
<keyword evidence="4 7" id="KW-0812">Transmembrane</keyword>
<gene>
    <name evidence="8" type="ORF">COT50_02760</name>
</gene>
<feature type="transmembrane region" description="Helical" evidence="7">
    <location>
        <begin position="361"/>
        <end position="379"/>
    </location>
</feature>
<dbReference type="GO" id="GO:0016780">
    <property type="term" value="F:phosphotransferase activity, for other substituted phosphate groups"/>
    <property type="evidence" value="ECO:0007669"/>
    <property type="project" value="InterPro"/>
</dbReference>
<feature type="transmembrane region" description="Helical" evidence="7">
    <location>
        <begin position="264"/>
        <end position="286"/>
    </location>
</feature>
<feature type="transmembrane region" description="Helical" evidence="7">
    <location>
        <begin position="115"/>
        <end position="136"/>
    </location>
</feature>
<feature type="transmembrane region" description="Helical" evidence="7">
    <location>
        <begin position="199"/>
        <end position="219"/>
    </location>
</feature>
<evidence type="ECO:0000256" key="3">
    <source>
        <dbReference type="ARBA" id="ARBA00022679"/>
    </source>
</evidence>
<keyword evidence="6 7" id="KW-0472">Membrane</keyword>
<comment type="caution">
    <text evidence="8">The sequence shown here is derived from an EMBL/GenBank/DDBJ whole genome shotgun (WGS) entry which is preliminary data.</text>
</comment>